<dbReference type="AlphaFoldDB" id="A0A9Q0R4C5"/>
<comment type="caution">
    <text evidence="2">The sequence shown here is derived from an EMBL/GenBank/DDBJ whole genome shotgun (WGS) entry which is preliminary data.</text>
</comment>
<feature type="transmembrane region" description="Helical" evidence="1">
    <location>
        <begin position="39"/>
        <end position="62"/>
    </location>
</feature>
<name>A0A9Q0R4C5_ANAIG</name>
<feature type="transmembrane region" description="Helical" evidence="1">
    <location>
        <begin position="6"/>
        <end position="27"/>
    </location>
</feature>
<gene>
    <name evidence="2" type="ORF">M0811_13379</name>
</gene>
<proteinExistence type="predicted"/>
<reference evidence="2" key="1">
    <citation type="submission" date="2022-10" db="EMBL/GenBank/DDBJ databases">
        <title>Novel sulphate-reducing endosymbionts in the free-living metamonad Anaeramoeba.</title>
        <authorList>
            <person name="Jerlstrom-Hultqvist J."/>
            <person name="Cepicka I."/>
            <person name="Gallot-Lavallee L."/>
            <person name="Salas-Leiva D."/>
            <person name="Curtis B.A."/>
            <person name="Zahonova K."/>
            <person name="Pipaliya S."/>
            <person name="Dacks J."/>
            <person name="Roger A.J."/>
        </authorList>
    </citation>
    <scope>NUCLEOTIDE SEQUENCE</scope>
    <source>
        <strain evidence="2">BMAN</strain>
    </source>
</reference>
<feature type="transmembrane region" description="Helical" evidence="1">
    <location>
        <begin position="112"/>
        <end position="136"/>
    </location>
</feature>
<keyword evidence="3" id="KW-1185">Reference proteome</keyword>
<keyword evidence="1" id="KW-0812">Transmembrane</keyword>
<organism evidence="2 3">
    <name type="scientific">Anaeramoeba ignava</name>
    <name type="common">Anaerobic marine amoeba</name>
    <dbReference type="NCBI Taxonomy" id="1746090"/>
    <lineage>
        <taxon>Eukaryota</taxon>
        <taxon>Metamonada</taxon>
        <taxon>Anaeramoebidae</taxon>
        <taxon>Anaeramoeba</taxon>
    </lineage>
</organism>
<evidence type="ECO:0000313" key="3">
    <source>
        <dbReference type="Proteomes" id="UP001149090"/>
    </source>
</evidence>
<keyword evidence="1" id="KW-0472">Membrane</keyword>
<accession>A0A9Q0R4C5</accession>
<feature type="transmembrane region" description="Helical" evidence="1">
    <location>
        <begin position="68"/>
        <end position="91"/>
    </location>
</feature>
<sequence>MKDELLFNFIITFIVTIAFVAPSLAVAAKDKDKDCDKNLWAWILVCNIVLASNVLLAFLALFDCFQVMFYFLQGLLGLFILVWTIIGLVWATRSGIKEQCGKLYNVTLGDSIALISLMGCSFCVIVCGFGIILYLMKDFQM</sequence>
<evidence type="ECO:0000256" key="1">
    <source>
        <dbReference type="SAM" id="Phobius"/>
    </source>
</evidence>
<evidence type="ECO:0000313" key="2">
    <source>
        <dbReference type="EMBL" id="KAJ5066699.1"/>
    </source>
</evidence>
<keyword evidence="1" id="KW-1133">Transmembrane helix</keyword>
<protein>
    <submittedName>
        <fullName evidence="2">Uncharacterized protein</fullName>
    </submittedName>
</protein>
<dbReference type="Proteomes" id="UP001149090">
    <property type="component" value="Unassembled WGS sequence"/>
</dbReference>
<dbReference type="EMBL" id="JAPDFW010000137">
    <property type="protein sequence ID" value="KAJ5066699.1"/>
    <property type="molecule type" value="Genomic_DNA"/>
</dbReference>